<dbReference type="Proteomes" id="UP001501035">
    <property type="component" value="Unassembled WGS sequence"/>
</dbReference>
<dbReference type="GO" id="GO:0008168">
    <property type="term" value="F:methyltransferase activity"/>
    <property type="evidence" value="ECO:0007669"/>
    <property type="project" value="UniProtKB-KW"/>
</dbReference>
<feature type="domain" description="TRAM" evidence="6">
    <location>
        <begin position="1"/>
        <end position="58"/>
    </location>
</feature>
<dbReference type="Gene3D" id="2.40.50.140">
    <property type="entry name" value="Nucleic acid-binding proteins"/>
    <property type="match status" value="1"/>
</dbReference>
<evidence type="ECO:0000313" key="7">
    <source>
        <dbReference type="EMBL" id="GAA3047613.1"/>
    </source>
</evidence>
<keyword evidence="3 4" id="KW-0949">S-adenosyl-L-methionine</keyword>
<dbReference type="SUPFAM" id="SSF53335">
    <property type="entry name" value="S-adenosyl-L-methionine-dependent methyltransferases"/>
    <property type="match status" value="1"/>
</dbReference>
<keyword evidence="1 4" id="KW-0489">Methyltransferase</keyword>
<dbReference type="PANTHER" id="PTHR11061:SF30">
    <property type="entry name" value="TRNA (URACIL(54)-C(5))-METHYLTRANSFERASE"/>
    <property type="match status" value="1"/>
</dbReference>
<dbReference type="PROSITE" id="PS50926">
    <property type="entry name" value="TRAM"/>
    <property type="match status" value="1"/>
</dbReference>
<gene>
    <name evidence="7" type="ORF">GCM10010528_28580</name>
</gene>
<evidence type="ECO:0000256" key="4">
    <source>
        <dbReference type="PROSITE-ProRule" id="PRU01024"/>
    </source>
</evidence>
<feature type="binding site" evidence="4">
    <location>
        <position position="282"/>
    </location>
    <ligand>
        <name>S-adenosyl-L-methionine</name>
        <dbReference type="ChEBI" id="CHEBI:59789"/>
    </ligand>
</feature>
<accession>A0ABP6LKG5</accession>
<comment type="caution">
    <text evidence="7">The sequence shown here is derived from an EMBL/GenBank/DDBJ whole genome shotgun (WGS) entry which is preliminary data.</text>
</comment>
<proteinExistence type="inferred from homology"/>
<feature type="binding site" evidence="4">
    <location>
        <position position="346"/>
    </location>
    <ligand>
        <name>S-adenosyl-L-methionine</name>
        <dbReference type="ChEBI" id="CHEBI:59789"/>
    </ligand>
</feature>
<dbReference type="PROSITE" id="PS51687">
    <property type="entry name" value="SAM_MT_RNA_M5U"/>
    <property type="match status" value="1"/>
</dbReference>
<comment type="similarity">
    <text evidence="4">Belongs to the class I-like SAM-binding methyltransferase superfamily. RNA M5U methyltransferase family.</text>
</comment>
<evidence type="ECO:0000256" key="3">
    <source>
        <dbReference type="ARBA" id="ARBA00022691"/>
    </source>
</evidence>
<organism evidence="7 8">
    <name type="scientific">Gordonia defluvii</name>
    <dbReference type="NCBI Taxonomy" id="283718"/>
    <lineage>
        <taxon>Bacteria</taxon>
        <taxon>Bacillati</taxon>
        <taxon>Actinomycetota</taxon>
        <taxon>Actinomycetes</taxon>
        <taxon>Mycobacteriales</taxon>
        <taxon>Gordoniaceae</taxon>
        <taxon>Gordonia</taxon>
    </lineage>
</organism>
<evidence type="ECO:0000313" key="8">
    <source>
        <dbReference type="Proteomes" id="UP001501035"/>
    </source>
</evidence>
<dbReference type="InterPro" id="IPR029063">
    <property type="entry name" value="SAM-dependent_MTases_sf"/>
</dbReference>
<evidence type="ECO:0000259" key="6">
    <source>
        <dbReference type="PROSITE" id="PS50926"/>
    </source>
</evidence>
<dbReference type="InterPro" id="IPR002792">
    <property type="entry name" value="TRAM_dom"/>
</dbReference>
<keyword evidence="8" id="KW-1185">Reference proteome</keyword>
<dbReference type="Pfam" id="PF01938">
    <property type="entry name" value="TRAM"/>
    <property type="match status" value="1"/>
</dbReference>
<feature type="binding site" evidence="4">
    <location>
        <position position="304"/>
    </location>
    <ligand>
        <name>S-adenosyl-L-methionine</name>
        <dbReference type="ChEBI" id="CHEBI:59789"/>
    </ligand>
</feature>
<dbReference type="Gene3D" id="3.40.50.150">
    <property type="entry name" value="Vaccinia Virus protein VP39"/>
    <property type="match status" value="1"/>
</dbReference>
<dbReference type="Gene3D" id="2.40.50.1070">
    <property type="match status" value="1"/>
</dbReference>
<dbReference type="SUPFAM" id="SSF50249">
    <property type="entry name" value="Nucleic acid-binding proteins"/>
    <property type="match status" value="1"/>
</dbReference>
<dbReference type="RefSeq" id="WP_290705044.1">
    <property type="nucleotide sequence ID" value="NZ_BAAAVS010000058.1"/>
</dbReference>
<name>A0ABP6LKG5_9ACTN</name>
<dbReference type="EMBL" id="BAAAVS010000058">
    <property type="protein sequence ID" value="GAA3047613.1"/>
    <property type="molecule type" value="Genomic_DNA"/>
</dbReference>
<dbReference type="GO" id="GO:0032259">
    <property type="term" value="P:methylation"/>
    <property type="evidence" value="ECO:0007669"/>
    <property type="project" value="UniProtKB-KW"/>
</dbReference>
<feature type="binding site" evidence="4">
    <location>
        <position position="252"/>
    </location>
    <ligand>
        <name>S-adenosyl-L-methionine</name>
        <dbReference type="ChEBI" id="CHEBI:59789"/>
    </ligand>
</feature>
<feature type="active site" description="Nucleophile" evidence="4">
    <location>
        <position position="373"/>
    </location>
</feature>
<dbReference type="InterPro" id="IPR010280">
    <property type="entry name" value="U5_MeTrfase_fam"/>
</dbReference>
<evidence type="ECO:0000256" key="2">
    <source>
        <dbReference type="ARBA" id="ARBA00022679"/>
    </source>
</evidence>
<dbReference type="InterPro" id="IPR012340">
    <property type="entry name" value="NA-bd_OB-fold"/>
</dbReference>
<evidence type="ECO:0000256" key="5">
    <source>
        <dbReference type="SAM" id="MobiDB-lite"/>
    </source>
</evidence>
<dbReference type="PANTHER" id="PTHR11061">
    <property type="entry name" value="RNA M5U METHYLTRANSFERASE"/>
    <property type="match status" value="1"/>
</dbReference>
<protein>
    <submittedName>
        <fullName evidence="7">Class I SAM-dependent RNA methyltransferase</fullName>
    </submittedName>
</protein>
<evidence type="ECO:0000256" key="1">
    <source>
        <dbReference type="ARBA" id="ARBA00022603"/>
    </source>
</evidence>
<dbReference type="Pfam" id="PF05958">
    <property type="entry name" value="tRNA_U5-meth_tr"/>
    <property type="match status" value="1"/>
</dbReference>
<feature type="region of interest" description="Disordered" evidence="5">
    <location>
        <begin position="201"/>
        <end position="226"/>
    </location>
</feature>
<sequence length="416" mass="43006">MVPAPVRCDVTGLAHGGAGVARIDGRVVFVAGALPGETVLVQITDDSRAAWWRGHVLEVVVPSPDRTPVSCPAAAAGAGCCDLAFGTTDGIRRAKATIVADALTRIGRVEVPAGLVVEGMPGGESGHRWRIRARAGVAADRSALGFRTIHSNAIVAHRCAALTPALSDALGTLDPADLRAGSEVIAVHDDDDAVHLAEVAGPPSVRGGRAGAQRRRAQSGPPRAPRVLLGGPTARYRVGDRTWELPVAAFWQAHRGAAEVFARTAGRWLAEWALDATVWDLYGGSGVFAGAAIERGAGAVHIVDTEADALASARTTFHGSPVHTHRAAVSAATLANLPAPGIVVLDPPRSGVGNAVMDVITAAEPAAIVHVGCDPAAFARDIGRAIASGYRLDRLKAYDAFPLTHHVEAMALLVRP</sequence>
<keyword evidence="2 4" id="KW-0808">Transferase</keyword>
<reference evidence="8" key="1">
    <citation type="journal article" date="2019" name="Int. J. Syst. Evol. Microbiol.">
        <title>The Global Catalogue of Microorganisms (GCM) 10K type strain sequencing project: providing services to taxonomists for standard genome sequencing and annotation.</title>
        <authorList>
            <consortium name="The Broad Institute Genomics Platform"/>
            <consortium name="The Broad Institute Genome Sequencing Center for Infectious Disease"/>
            <person name="Wu L."/>
            <person name="Ma J."/>
        </authorList>
    </citation>
    <scope>NUCLEOTIDE SEQUENCE [LARGE SCALE GENOMIC DNA]</scope>
    <source>
        <strain evidence="8">JCM 14234</strain>
    </source>
</reference>